<keyword evidence="5 9" id="KW-0342">GTP-binding</keyword>
<dbReference type="GO" id="GO:0006614">
    <property type="term" value="P:SRP-dependent cotranslational protein targeting to membrane"/>
    <property type="evidence" value="ECO:0007669"/>
    <property type="project" value="InterPro"/>
</dbReference>
<accession>A0A9D0ZN25</accession>
<dbReference type="EMBL" id="DVFZ01000100">
    <property type="protein sequence ID" value="HIQ83458.1"/>
    <property type="molecule type" value="Genomic_DNA"/>
</dbReference>
<evidence type="ECO:0000256" key="8">
    <source>
        <dbReference type="ARBA" id="ARBA00048027"/>
    </source>
</evidence>
<evidence type="ECO:0000256" key="2">
    <source>
        <dbReference type="ARBA" id="ARBA00022741"/>
    </source>
</evidence>
<evidence type="ECO:0000313" key="12">
    <source>
        <dbReference type="Proteomes" id="UP000824260"/>
    </source>
</evidence>
<feature type="binding site" evidence="9">
    <location>
        <begin position="247"/>
        <end position="250"/>
    </location>
    <ligand>
        <name>GTP</name>
        <dbReference type="ChEBI" id="CHEBI:37565"/>
    </ligand>
</feature>
<dbReference type="Gene3D" id="1.10.260.30">
    <property type="entry name" value="Signal recognition particle, SRP54 subunit, M-domain"/>
    <property type="match status" value="1"/>
</dbReference>
<feature type="binding site" evidence="9">
    <location>
        <begin position="108"/>
        <end position="115"/>
    </location>
    <ligand>
        <name>GTP</name>
        <dbReference type="ChEBI" id="CHEBI:37565"/>
    </ligand>
</feature>
<protein>
    <recommendedName>
        <fullName evidence="9">Signal recognition particle protein</fullName>
        <ecNumber evidence="9">3.6.5.4</ecNumber>
    </recommendedName>
    <alternativeName>
        <fullName evidence="9">Fifty-four homolog</fullName>
    </alternativeName>
</protein>
<dbReference type="Gene3D" id="3.40.50.300">
    <property type="entry name" value="P-loop containing nucleotide triphosphate hydrolases"/>
    <property type="match status" value="1"/>
</dbReference>
<keyword evidence="9" id="KW-0963">Cytoplasm</keyword>
<dbReference type="InterPro" id="IPR000897">
    <property type="entry name" value="SRP54_GTPase_dom"/>
</dbReference>
<comment type="catalytic activity">
    <reaction evidence="8 9">
        <text>GTP + H2O = GDP + phosphate + H(+)</text>
        <dbReference type="Rhea" id="RHEA:19669"/>
        <dbReference type="ChEBI" id="CHEBI:15377"/>
        <dbReference type="ChEBI" id="CHEBI:15378"/>
        <dbReference type="ChEBI" id="CHEBI:37565"/>
        <dbReference type="ChEBI" id="CHEBI:43474"/>
        <dbReference type="ChEBI" id="CHEBI:58189"/>
        <dbReference type="EC" id="3.6.5.4"/>
    </reaction>
</comment>
<dbReference type="InterPro" id="IPR004780">
    <property type="entry name" value="SRP"/>
</dbReference>
<dbReference type="PROSITE" id="PS00300">
    <property type="entry name" value="SRP54"/>
    <property type="match status" value="1"/>
</dbReference>
<comment type="caution">
    <text evidence="11">The sequence shown here is derived from an EMBL/GenBank/DDBJ whole genome shotgun (WGS) entry which is preliminary data.</text>
</comment>
<dbReference type="InterPro" id="IPR036891">
    <property type="entry name" value="Signal_recog_part_SRP54_M_sf"/>
</dbReference>
<reference evidence="11" key="1">
    <citation type="submission" date="2020-10" db="EMBL/GenBank/DDBJ databases">
        <authorList>
            <person name="Gilroy R."/>
        </authorList>
    </citation>
    <scope>NUCLEOTIDE SEQUENCE</scope>
    <source>
        <strain evidence="11">ChiSjej6B24-2974</strain>
    </source>
</reference>
<comment type="domain">
    <text evidence="9">Composed of three domains: the N-terminal N domain, which is responsible for interactions with the ribosome, the central G domain, which binds GTP, and the C-terminal M domain, which binds the RNA and the signal sequence of the RNC.</text>
</comment>
<dbReference type="Gene3D" id="1.20.120.140">
    <property type="entry name" value="Signal recognition particle SRP54, nucleotide-binding domain"/>
    <property type="match status" value="1"/>
</dbReference>
<dbReference type="AlphaFoldDB" id="A0A9D0ZN25"/>
<name>A0A9D0ZN25_9FIRM</name>
<evidence type="ECO:0000259" key="10">
    <source>
        <dbReference type="PROSITE" id="PS00300"/>
    </source>
</evidence>
<comment type="similarity">
    <text evidence="1 9">Belongs to the GTP-binding SRP family. SRP54 subfamily.</text>
</comment>
<keyword evidence="6 9" id="KW-0733">Signal recognition particle</keyword>
<dbReference type="InterPro" id="IPR027417">
    <property type="entry name" value="P-loop_NTPase"/>
</dbReference>
<evidence type="ECO:0000256" key="3">
    <source>
        <dbReference type="ARBA" id="ARBA00022801"/>
    </source>
</evidence>
<dbReference type="SMART" id="SM00382">
    <property type="entry name" value="AAA"/>
    <property type="match status" value="1"/>
</dbReference>
<dbReference type="SMART" id="SM00962">
    <property type="entry name" value="SRP54"/>
    <property type="match status" value="1"/>
</dbReference>
<keyword evidence="3 9" id="KW-0378">Hydrolase</keyword>
<proteinExistence type="inferred from homology"/>
<evidence type="ECO:0000256" key="9">
    <source>
        <dbReference type="HAMAP-Rule" id="MF_00306"/>
    </source>
</evidence>
<dbReference type="GO" id="GO:0048500">
    <property type="term" value="C:signal recognition particle"/>
    <property type="evidence" value="ECO:0007669"/>
    <property type="project" value="UniProtKB-UniRule"/>
</dbReference>
<keyword evidence="2 9" id="KW-0547">Nucleotide-binding</keyword>
<dbReference type="HAMAP" id="MF_00306">
    <property type="entry name" value="SRP54"/>
    <property type="match status" value="1"/>
</dbReference>
<reference evidence="11" key="2">
    <citation type="journal article" date="2021" name="PeerJ">
        <title>Extensive microbial diversity within the chicken gut microbiome revealed by metagenomics and culture.</title>
        <authorList>
            <person name="Gilroy R."/>
            <person name="Ravi A."/>
            <person name="Getino M."/>
            <person name="Pursley I."/>
            <person name="Horton D.L."/>
            <person name="Alikhan N.F."/>
            <person name="Baker D."/>
            <person name="Gharbi K."/>
            <person name="Hall N."/>
            <person name="Watson M."/>
            <person name="Adriaenssens E.M."/>
            <person name="Foster-Nyarko E."/>
            <person name="Jarju S."/>
            <person name="Secka A."/>
            <person name="Antonio M."/>
            <person name="Oren A."/>
            <person name="Chaudhuri R.R."/>
            <person name="La Ragione R."/>
            <person name="Hildebrand F."/>
            <person name="Pallen M.J."/>
        </authorList>
    </citation>
    <scope>NUCLEOTIDE SEQUENCE</scope>
    <source>
        <strain evidence="11">ChiSjej6B24-2974</strain>
    </source>
</reference>
<evidence type="ECO:0000256" key="7">
    <source>
        <dbReference type="ARBA" id="ARBA00023274"/>
    </source>
</evidence>
<organism evidence="11 12">
    <name type="scientific">Candidatus Pullichristensenella stercorigallinarum</name>
    <dbReference type="NCBI Taxonomy" id="2840909"/>
    <lineage>
        <taxon>Bacteria</taxon>
        <taxon>Bacillati</taxon>
        <taxon>Bacillota</taxon>
        <taxon>Clostridia</taxon>
        <taxon>Candidatus Pullichristensenella</taxon>
    </lineage>
</organism>
<dbReference type="GO" id="GO:0003924">
    <property type="term" value="F:GTPase activity"/>
    <property type="evidence" value="ECO:0007669"/>
    <property type="project" value="UniProtKB-UniRule"/>
</dbReference>
<dbReference type="GO" id="GO:0005525">
    <property type="term" value="F:GTP binding"/>
    <property type="evidence" value="ECO:0007669"/>
    <property type="project" value="UniProtKB-UniRule"/>
</dbReference>
<keyword evidence="4 9" id="KW-0694">RNA-binding</keyword>
<evidence type="ECO:0000256" key="1">
    <source>
        <dbReference type="ARBA" id="ARBA00005450"/>
    </source>
</evidence>
<dbReference type="InterPro" id="IPR042101">
    <property type="entry name" value="SRP54_N_sf"/>
</dbReference>
<dbReference type="InterPro" id="IPR013822">
    <property type="entry name" value="Signal_recog_particl_SRP54_hlx"/>
</dbReference>
<dbReference type="SUPFAM" id="SSF52540">
    <property type="entry name" value="P-loop containing nucleoside triphosphate hydrolases"/>
    <property type="match status" value="1"/>
</dbReference>
<dbReference type="EC" id="3.6.5.4" evidence="9"/>
<comment type="subcellular location">
    <subcellularLocation>
        <location evidence="9">Cytoplasm</location>
    </subcellularLocation>
    <text evidence="9">The SRP-RNC complex is targeted to the cytoplasmic membrane.</text>
</comment>
<dbReference type="InterPro" id="IPR004125">
    <property type="entry name" value="Signal_recog_particle_SRP54_M"/>
</dbReference>
<evidence type="ECO:0000256" key="6">
    <source>
        <dbReference type="ARBA" id="ARBA00023135"/>
    </source>
</evidence>
<evidence type="ECO:0000256" key="5">
    <source>
        <dbReference type="ARBA" id="ARBA00023134"/>
    </source>
</evidence>
<dbReference type="GO" id="GO:0008312">
    <property type="term" value="F:7S RNA binding"/>
    <property type="evidence" value="ECO:0007669"/>
    <property type="project" value="InterPro"/>
</dbReference>
<keyword evidence="7 9" id="KW-0687">Ribonucleoprotein</keyword>
<gene>
    <name evidence="9 11" type="primary">ffh</name>
    <name evidence="11" type="ORF">IAA52_10210</name>
</gene>
<dbReference type="InterPro" id="IPR003593">
    <property type="entry name" value="AAA+_ATPase"/>
</dbReference>
<dbReference type="InterPro" id="IPR022941">
    <property type="entry name" value="SRP54"/>
</dbReference>
<dbReference type="Proteomes" id="UP000824260">
    <property type="component" value="Unassembled WGS sequence"/>
</dbReference>
<dbReference type="Pfam" id="PF02978">
    <property type="entry name" value="SRP_SPB"/>
    <property type="match status" value="1"/>
</dbReference>
<comment type="function">
    <text evidence="9">Involved in targeting and insertion of nascent membrane proteins into the cytoplasmic membrane. Binds to the hydrophobic signal sequence of the ribosome-nascent chain (RNC) as it emerges from the ribosomes. The SRP-RNC complex is then targeted to the cytoplasmic membrane where it interacts with the SRP receptor FtsY.</text>
</comment>
<dbReference type="SMART" id="SM00963">
    <property type="entry name" value="SRP54_N"/>
    <property type="match status" value="1"/>
</dbReference>
<dbReference type="NCBIfam" id="TIGR00959">
    <property type="entry name" value="ffh"/>
    <property type="match status" value="1"/>
</dbReference>
<comment type="subunit">
    <text evidence="9">Part of the signal recognition particle protein translocation system, which is composed of SRP and FtsY.</text>
</comment>
<feature type="domain" description="SRP54-type proteins GTP-binding" evidence="10">
    <location>
        <begin position="268"/>
        <end position="281"/>
    </location>
</feature>
<evidence type="ECO:0000256" key="4">
    <source>
        <dbReference type="ARBA" id="ARBA00022884"/>
    </source>
</evidence>
<dbReference type="Pfam" id="PF00448">
    <property type="entry name" value="SRP54"/>
    <property type="match status" value="1"/>
</dbReference>
<feature type="binding site" evidence="9">
    <location>
        <begin position="189"/>
        <end position="193"/>
    </location>
    <ligand>
        <name>GTP</name>
        <dbReference type="ChEBI" id="CHEBI:37565"/>
    </ligand>
</feature>
<dbReference type="Pfam" id="PF02881">
    <property type="entry name" value="SRP54_N"/>
    <property type="match status" value="1"/>
</dbReference>
<sequence length="447" mass="49105">MAFEGLTDKLQNAFKKLSSKGKLTEADVKAAMREVRLALLEADVNFTVVKDFIKKVTERAVGQEILGSLTPGQQVIKIVNDELTQLMGGTNAKLTYAPQPPTIYMLCGLQGAGKTTMAAKLGNLIKKGGKKPLLVACDVYRPAAIKQLQVVGGQVGVEVFEKGQGNPVQIAREAVEYARYYGRDPVIIDTAGRLHIDEKLMEELREIRATVKPKEILLVVDAMTGQDAVTVADTFNKELGVDGVILTKLDGDTRGGAAISVRAVTGKPIKFAGVGEKLSDIEPFHPDRMASRILGMGDVLSLIEKAQEGFDEEKAVDMARKMRTNSFTLEDYLDQLRQLSKMGSVSSMLKMIPGLASKIKESDIDEEKMMKAQKKNEAIILSMTRMERRNPDILNASRKRRIAAGSGATVQDINLLLKQFDQARQMMKQMMGGGKKRLRMPFGKFRG</sequence>
<dbReference type="CDD" id="cd18539">
    <property type="entry name" value="SRP_G"/>
    <property type="match status" value="1"/>
</dbReference>
<dbReference type="SUPFAM" id="SSF47446">
    <property type="entry name" value="Signal peptide-binding domain"/>
    <property type="match status" value="1"/>
</dbReference>
<dbReference type="PANTHER" id="PTHR11564">
    <property type="entry name" value="SIGNAL RECOGNITION PARTICLE 54K PROTEIN SRP54"/>
    <property type="match status" value="1"/>
</dbReference>
<dbReference type="PANTHER" id="PTHR11564:SF5">
    <property type="entry name" value="SIGNAL RECOGNITION PARTICLE SUBUNIT SRP54"/>
    <property type="match status" value="1"/>
</dbReference>
<evidence type="ECO:0000313" key="11">
    <source>
        <dbReference type="EMBL" id="HIQ83458.1"/>
    </source>
</evidence>